<organism evidence="11 12">
    <name type="scientific">Paenibacillus psychroresistens</name>
    <dbReference type="NCBI Taxonomy" id="1778678"/>
    <lineage>
        <taxon>Bacteria</taxon>
        <taxon>Bacillati</taxon>
        <taxon>Bacillota</taxon>
        <taxon>Bacilli</taxon>
        <taxon>Bacillales</taxon>
        <taxon>Paenibacillaceae</taxon>
        <taxon>Paenibacillus</taxon>
    </lineage>
</organism>
<dbReference type="AlphaFoldDB" id="A0A6B8RJ68"/>
<comment type="cofactor">
    <cofactor evidence="8">
        <name>dipyrromethane</name>
        <dbReference type="ChEBI" id="CHEBI:60342"/>
    </cofactor>
    <text evidence="8">Binds 1 dipyrromethane group covalently.</text>
</comment>
<comment type="miscellaneous">
    <text evidence="8">The porphobilinogen subunits are added to the dipyrromethane group.</text>
</comment>
<dbReference type="NCBIfam" id="TIGR00212">
    <property type="entry name" value="hemC"/>
    <property type="match status" value="1"/>
</dbReference>
<evidence type="ECO:0000256" key="7">
    <source>
        <dbReference type="ARBA" id="ARBA00048169"/>
    </source>
</evidence>
<dbReference type="PIRSF" id="PIRSF001438">
    <property type="entry name" value="4pyrrol_synth_OHMeBilane_synth"/>
    <property type="match status" value="1"/>
</dbReference>
<evidence type="ECO:0000259" key="10">
    <source>
        <dbReference type="Pfam" id="PF03900"/>
    </source>
</evidence>
<feature type="domain" description="Porphobilinogen deaminase N-terminal" evidence="9">
    <location>
        <begin position="4"/>
        <end position="212"/>
    </location>
</feature>
<reference evidence="12" key="1">
    <citation type="submission" date="2018-11" db="EMBL/GenBank/DDBJ databases">
        <title>Complete genome sequence of Paenibacillus sp. ML311-T8.</title>
        <authorList>
            <person name="Nam Y.-D."/>
            <person name="Kang J."/>
            <person name="Chung W.-H."/>
            <person name="Park Y.S."/>
        </authorList>
    </citation>
    <scope>NUCLEOTIDE SEQUENCE [LARGE SCALE GENOMIC DNA]</scope>
    <source>
        <strain evidence="12">ML311-T8</strain>
    </source>
</reference>
<name>A0A6B8RJ68_9BACL</name>
<feature type="modified residue" description="S-(dipyrrolylmethanemethyl)cysteine" evidence="8">
    <location>
        <position position="244"/>
    </location>
</feature>
<dbReference type="InterPro" id="IPR022417">
    <property type="entry name" value="Porphobilin_deaminase_N"/>
</dbReference>
<dbReference type="KEGG" id="ppsc:EHS13_10965"/>
<evidence type="ECO:0000256" key="8">
    <source>
        <dbReference type="HAMAP-Rule" id="MF_00260"/>
    </source>
</evidence>
<comment type="subunit">
    <text evidence="4 8">Monomer.</text>
</comment>
<dbReference type="PRINTS" id="PR00151">
    <property type="entry name" value="PORPHBDMNASE"/>
</dbReference>
<keyword evidence="5 8" id="KW-0808">Transferase</keyword>
<dbReference type="Gene3D" id="3.30.160.40">
    <property type="entry name" value="Porphobilinogen deaminase, C-terminal domain"/>
    <property type="match status" value="1"/>
</dbReference>
<evidence type="ECO:0000256" key="1">
    <source>
        <dbReference type="ARBA" id="ARBA00002869"/>
    </source>
</evidence>
<dbReference type="EC" id="2.5.1.61" evidence="8"/>
<dbReference type="Pfam" id="PF01379">
    <property type="entry name" value="Porphobil_deam"/>
    <property type="match status" value="1"/>
</dbReference>
<evidence type="ECO:0000313" key="11">
    <source>
        <dbReference type="EMBL" id="QGQ95368.1"/>
    </source>
</evidence>
<keyword evidence="12" id="KW-1185">Reference proteome</keyword>
<protein>
    <recommendedName>
        <fullName evidence="8">Porphobilinogen deaminase</fullName>
        <shortName evidence="8">PBG</shortName>
        <ecNumber evidence="8">2.5.1.61</ecNumber>
    </recommendedName>
    <alternativeName>
        <fullName evidence="8">Hydroxymethylbilane synthase</fullName>
        <shortName evidence="8">HMBS</shortName>
    </alternativeName>
    <alternativeName>
        <fullName evidence="8">Pre-uroporphyrinogen synthase</fullName>
    </alternativeName>
</protein>
<evidence type="ECO:0000256" key="6">
    <source>
        <dbReference type="ARBA" id="ARBA00023244"/>
    </source>
</evidence>
<dbReference type="InterPro" id="IPR036803">
    <property type="entry name" value="Porphobilinogen_deaminase_C_sf"/>
</dbReference>
<dbReference type="FunFam" id="3.40.190.10:FF:000004">
    <property type="entry name" value="Porphobilinogen deaminase"/>
    <property type="match status" value="1"/>
</dbReference>
<evidence type="ECO:0000259" key="9">
    <source>
        <dbReference type="Pfam" id="PF01379"/>
    </source>
</evidence>
<comment type="function">
    <text evidence="1 8">Tetrapolymerization of the monopyrrole PBG into the hydroxymethylbilane pre-uroporphyrinogen in several discrete steps.</text>
</comment>
<evidence type="ECO:0000256" key="3">
    <source>
        <dbReference type="ARBA" id="ARBA00005638"/>
    </source>
</evidence>
<keyword evidence="6 8" id="KW-0627">Porphyrin biosynthesis</keyword>
<accession>A0A6B8RJ68</accession>
<evidence type="ECO:0000313" key="12">
    <source>
        <dbReference type="Proteomes" id="UP000426246"/>
    </source>
</evidence>
<feature type="domain" description="Porphobilinogen deaminase C-terminal" evidence="10">
    <location>
        <begin position="228"/>
        <end position="306"/>
    </location>
</feature>
<dbReference type="InterPro" id="IPR000860">
    <property type="entry name" value="HemC"/>
</dbReference>
<dbReference type="InterPro" id="IPR022418">
    <property type="entry name" value="Porphobilinogen_deaminase_C"/>
</dbReference>
<dbReference type="Proteomes" id="UP000426246">
    <property type="component" value="Chromosome"/>
</dbReference>
<sequence>MRKIVVGTRKSALALTQTNQVIAQLEQICKRDGIECEFEVHKIVTKGDQILDVTLSKVGGKGLFVKEIEQALLDNVIDIAVHSMKDMPADLADGLTIGAIPERVDPRDCLISRGGVGLDALPTGARVGTSSLRRACQLKFHRPDLQVESIRGNIDSRLKKLESEDFDAILLAAAGLHRMGWTDRVSAFLTADACVPAVGQGALGIECRAGDGFMLDLLRRFQHEATARCVRAERSFLRSLNGGCQVPIGAYGRIAAPEEAVTSGGDADVITLTGIVGSPDGAVLLRATVSGTLPEELGEELAQLLKAQGAEQILADVRG</sequence>
<dbReference type="RefSeq" id="WP_155700388.1">
    <property type="nucleotide sequence ID" value="NZ_CP034235.1"/>
</dbReference>
<proteinExistence type="inferred from homology"/>
<evidence type="ECO:0000256" key="2">
    <source>
        <dbReference type="ARBA" id="ARBA00004735"/>
    </source>
</evidence>
<dbReference type="InterPro" id="IPR022419">
    <property type="entry name" value="Porphobilin_deaminase_cofac_BS"/>
</dbReference>
<dbReference type="GO" id="GO:0004418">
    <property type="term" value="F:hydroxymethylbilane synthase activity"/>
    <property type="evidence" value="ECO:0007669"/>
    <property type="project" value="UniProtKB-UniRule"/>
</dbReference>
<dbReference type="GO" id="GO:0006782">
    <property type="term" value="P:protoporphyrinogen IX biosynthetic process"/>
    <property type="evidence" value="ECO:0007669"/>
    <property type="project" value="UniProtKB-UniRule"/>
</dbReference>
<gene>
    <name evidence="8" type="primary">hemC</name>
    <name evidence="11" type="ORF">EHS13_10965</name>
</gene>
<comment type="similarity">
    <text evidence="3 8">Belongs to the HMBS family.</text>
</comment>
<dbReference type="SUPFAM" id="SSF53850">
    <property type="entry name" value="Periplasmic binding protein-like II"/>
    <property type="match status" value="1"/>
</dbReference>
<dbReference type="GO" id="GO:0005737">
    <property type="term" value="C:cytoplasm"/>
    <property type="evidence" value="ECO:0007669"/>
    <property type="project" value="UniProtKB-UniRule"/>
</dbReference>
<comment type="catalytic activity">
    <reaction evidence="7 8">
        <text>4 porphobilinogen + H2O = hydroxymethylbilane + 4 NH4(+)</text>
        <dbReference type="Rhea" id="RHEA:13185"/>
        <dbReference type="ChEBI" id="CHEBI:15377"/>
        <dbReference type="ChEBI" id="CHEBI:28938"/>
        <dbReference type="ChEBI" id="CHEBI:57845"/>
        <dbReference type="ChEBI" id="CHEBI:58126"/>
        <dbReference type="EC" id="2.5.1.61"/>
    </reaction>
</comment>
<dbReference type="PANTHER" id="PTHR11557:SF0">
    <property type="entry name" value="PORPHOBILINOGEN DEAMINASE"/>
    <property type="match status" value="1"/>
</dbReference>
<dbReference type="CDD" id="cd13646">
    <property type="entry name" value="PBP2_EcHMBS_like"/>
    <property type="match status" value="1"/>
</dbReference>
<evidence type="ECO:0000256" key="4">
    <source>
        <dbReference type="ARBA" id="ARBA00011245"/>
    </source>
</evidence>
<dbReference type="OrthoDB" id="9810298at2"/>
<comment type="pathway">
    <text evidence="2">Porphyrin-containing compound metabolism; protoporphyrin-IX biosynthesis; coproporphyrinogen-III from 5-aminolevulinate: step 2/4.</text>
</comment>
<dbReference type="Pfam" id="PF03900">
    <property type="entry name" value="Porphobil_deamC"/>
    <property type="match status" value="1"/>
</dbReference>
<dbReference type="SUPFAM" id="SSF54782">
    <property type="entry name" value="Porphobilinogen deaminase (hydroxymethylbilane synthase), C-terminal domain"/>
    <property type="match status" value="1"/>
</dbReference>
<dbReference type="HAMAP" id="MF_00260">
    <property type="entry name" value="Porphobil_deam"/>
    <property type="match status" value="1"/>
</dbReference>
<evidence type="ECO:0000256" key="5">
    <source>
        <dbReference type="ARBA" id="ARBA00022679"/>
    </source>
</evidence>
<dbReference type="Gene3D" id="3.40.190.10">
    <property type="entry name" value="Periplasmic binding protein-like II"/>
    <property type="match status" value="2"/>
</dbReference>
<dbReference type="FunFam" id="3.40.190.10:FF:000005">
    <property type="entry name" value="Porphobilinogen deaminase"/>
    <property type="match status" value="1"/>
</dbReference>
<dbReference type="PANTHER" id="PTHR11557">
    <property type="entry name" value="PORPHOBILINOGEN DEAMINASE"/>
    <property type="match status" value="1"/>
</dbReference>
<dbReference type="EMBL" id="CP034235">
    <property type="protein sequence ID" value="QGQ95368.1"/>
    <property type="molecule type" value="Genomic_DNA"/>
</dbReference>
<dbReference type="PROSITE" id="PS00533">
    <property type="entry name" value="PORPHOBILINOGEN_DEAM"/>
    <property type="match status" value="1"/>
</dbReference>